<evidence type="ECO:0000256" key="1">
    <source>
        <dbReference type="SAM" id="MobiDB-lite"/>
    </source>
</evidence>
<organism evidence="2 3">
    <name type="scientific">Agromyces larvae</name>
    <dbReference type="NCBI Taxonomy" id="2929802"/>
    <lineage>
        <taxon>Bacteria</taxon>
        <taxon>Bacillati</taxon>
        <taxon>Actinomycetota</taxon>
        <taxon>Actinomycetes</taxon>
        <taxon>Micrococcales</taxon>
        <taxon>Microbacteriaceae</taxon>
        <taxon>Agromyces</taxon>
    </lineage>
</organism>
<reference evidence="2 3" key="1">
    <citation type="submission" date="2022-03" db="EMBL/GenBank/DDBJ databases">
        <title>Mucilaginibacter sp. isolated from the gut of Protaetia brevitarsis seulensis larvae.</title>
        <authorList>
            <person name="Won M."/>
            <person name="Kim S.-J."/>
            <person name="Kwon S.-W."/>
        </authorList>
    </citation>
    <scope>NUCLEOTIDE SEQUENCE [LARGE SCALE GENOMIC DNA]</scope>
    <source>
        <strain evidence="2 3">CFWR-12</strain>
    </source>
</reference>
<gene>
    <name evidence="2" type="ORF">MTO99_11585</name>
</gene>
<keyword evidence="3" id="KW-1185">Reference proteome</keyword>
<name>A0ABY4BUE4_9MICO</name>
<feature type="region of interest" description="Disordered" evidence="1">
    <location>
        <begin position="1"/>
        <end position="23"/>
    </location>
</feature>
<protein>
    <recommendedName>
        <fullName evidence="4">YARHG domain-containing protein</fullName>
    </recommendedName>
</protein>
<evidence type="ECO:0008006" key="4">
    <source>
        <dbReference type="Google" id="ProtNLM"/>
    </source>
</evidence>
<dbReference type="Proteomes" id="UP000832097">
    <property type="component" value="Chromosome"/>
</dbReference>
<accession>A0ABY4BUE4</accession>
<evidence type="ECO:0000313" key="2">
    <source>
        <dbReference type="EMBL" id="UOE42831.1"/>
    </source>
</evidence>
<sequence>MSQLGYEGTIADDGTLSFPPVPSAQKESFDSALASCGDDNPYVPLNESQIREMYQLELANKACIEELGYTVGDAPSEQNYIDTYDTAKWWFAIASVQGTSGSQIEEIVQACPPPTYFN</sequence>
<proteinExistence type="predicted"/>
<dbReference type="RefSeq" id="WP_243553760.1">
    <property type="nucleotide sequence ID" value="NZ_CP094528.1"/>
</dbReference>
<evidence type="ECO:0000313" key="3">
    <source>
        <dbReference type="Proteomes" id="UP000832097"/>
    </source>
</evidence>
<dbReference type="EMBL" id="CP094528">
    <property type="protein sequence ID" value="UOE42831.1"/>
    <property type="molecule type" value="Genomic_DNA"/>
</dbReference>